<comment type="caution">
    <text evidence="1">The sequence shown here is derived from an EMBL/GenBank/DDBJ whole genome shotgun (WGS) entry which is preliminary data.</text>
</comment>
<reference evidence="1" key="1">
    <citation type="submission" date="2021-06" db="EMBL/GenBank/DDBJ databases">
        <authorList>
            <person name="Nardi T."/>
            <person name="Nardi T."/>
        </authorList>
    </citation>
    <scope>NUCLEOTIDE SEQUENCE</scope>
</reference>
<name>A0A8S4C243_9ACAR</name>
<accession>A0A8S4C243</accession>
<dbReference type="Proteomes" id="UP000837675">
    <property type="component" value="Unassembled WGS sequence"/>
</dbReference>
<evidence type="ECO:0000313" key="2">
    <source>
        <dbReference type="Proteomes" id="UP000837675"/>
    </source>
</evidence>
<dbReference type="AlphaFoldDB" id="A0A8S4C243"/>
<proteinExistence type="predicted"/>
<keyword evidence="2" id="KW-1185">Reference proteome</keyword>
<dbReference type="EMBL" id="CAJVAF010000214">
    <property type="protein sequence ID" value="CAG7591727.1"/>
    <property type="molecule type" value="Genomic_DNA"/>
</dbReference>
<protein>
    <submittedName>
        <fullName evidence="1">Uncharacterized protein</fullName>
    </submittedName>
</protein>
<organism evidence="1 2">
    <name type="scientific">Hyalomma marginatum</name>
    <dbReference type="NCBI Taxonomy" id="34627"/>
    <lineage>
        <taxon>Eukaryota</taxon>
        <taxon>Metazoa</taxon>
        <taxon>Ecdysozoa</taxon>
        <taxon>Arthropoda</taxon>
        <taxon>Chelicerata</taxon>
        <taxon>Arachnida</taxon>
        <taxon>Acari</taxon>
        <taxon>Parasitiformes</taxon>
        <taxon>Ixodida</taxon>
        <taxon>Ixodoidea</taxon>
        <taxon>Ixodidae</taxon>
        <taxon>Hyalomminae</taxon>
        <taxon>Hyalomma</taxon>
    </lineage>
</organism>
<gene>
    <name evidence="1" type="ORF">MHYMCMPASI_00472</name>
</gene>
<evidence type="ECO:0000313" key="1">
    <source>
        <dbReference type="EMBL" id="CAG7591727.1"/>
    </source>
</evidence>
<sequence>MNKVLDKDDIKNWIDETRDEIDDKLKEVSEWLDQTPQR</sequence>